<dbReference type="NCBIfam" id="TIGR00214">
    <property type="entry name" value="lipB"/>
    <property type="match status" value="1"/>
</dbReference>
<dbReference type="PIRSF" id="PIRSF016262">
    <property type="entry name" value="LPLase"/>
    <property type="match status" value="1"/>
</dbReference>
<evidence type="ECO:0000256" key="2">
    <source>
        <dbReference type="ARBA" id="ARBA00022679"/>
    </source>
</evidence>
<feature type="site" description="Lowers pKa of active site Cys" evidence="6">
    <location>
        <position position="144"/>
    </location>
</feature>
<comment type="function">
    <text evidence="4">Catalyzes the transfer of endogenously produced octanoic acid from octanoyl-acyl-carrier-protein onto the lipoyl domains of lipoate-dependent enzymes. Lipoyl-ACP can also act as a substrate although octanoyl-ACP is likely to be the physiological substrate.</text>
</comment>
<dbReference type="GO" id="GO:0033819">
    <property type="term" value="F:lipoyl(octanoyl) transferase activity"/>
    <property type="evidence" value="ECO:0007669"/>
    <property type="project" value="UniProtKB-EC"/>
</dbReference>
<accession>A0A7C7ZE27</accession>
<organism evidence="8 9">
    <name type="scientific">Marine Group III euryarchaeote</name>
    <dbReference type="NCBI Taxonomy" id="2173149"/>
    <lineage>
        <taxon>Archaea</taxon>
        <taxon>Methanobacteriati</taxon>
        <taxon>Thermoplasmatota</taxon>
        <taxon>Thermoplasmata</taxon>
        <taxon>Candidatus Thermoprofundales</taxon>
    </lineage>
</organism>
<keyword evidence="3 4" id="KW-0012">Acyltransferase</keyword>
<dbReference type="GO" id="GO:0009249">
    <property type="term" value="P:protein lipoylation"/>
    <property type="evidence" value="ECO:0007669"/>
    <property type="project" value="InterPro"/>
</dbReference>
<dbReference type="EC" id="2.3.1.181" evidence="4"/>
<evidence type="ECO:0000313" key="8">
    <source>
        <dbReference type="EMBL" id="HIG63955.1"/>
    </source>
</evidence>
<evidence type="ECO:0000256" key="5">
    <source>
        <dbReference type="PIRSR" id="PIRSR016262-1"/>
    </source>
</evidence>
<evidence type="ECO:0000256" key="6">
    <source>
        <dbReference type="PIRSR" id="PIRSR016262-3"/>
    </source>
</evidence>
<dbReference type="SUPFAM" id="SSF55681">
    <property type="entry name" value="Class II aaRS and biotin synthetases"/>
    <property type="match status" value="1"/>
</dbReference>
<dbReference type="PANTHER" id="PTHR10993">
    <property type="entry name" value="OCTANOYLTRANSFERASE"/>
    <property type="match status" value="1"/>
</dbReference>
<keyword evidence="2 4" id="KW-0808">Transferase</keyword>
<dbReference type="Pfam" id="PF21948">
    <property type="entry name" value="LplA-B_cat"/>
    <property type="match status" value="1"/>
</dbReference>
<dbReference type="InterPro" id="IPR045864">
    <property type="entry name" value="aa-tRNA-synth_II/BPL/LPL"/>
</dbReference>
<gene>
    <name evidence="8" type="primary">lipB</name>
    <name evidence="8" type="ORF">EYQ16_05525</name>
</gene>
<dbReference type="PROSITE" id="PS01313">
    <property type="entry name" value="LIPB"/>
    <property type="match status" value="1"/>
</dbReference>
<dbReference type="PANTHER" id="PTHR10993:SF7">
    <property type="entry name" value="LIPOYLTRANSFERASE 2, MITOCHONDRIAL-RELATED"/>
    <property type="match status" value="1"/>
</dbReference>
<reference evidence="9" key="1">
    <citation type="journal article" date="2019" name="bioRxiv">
        <title>Genome diversification in globally distributed novel marine Proteobacteria is linked to environmental adaptation.</title>
        <authorList>
            <person name="Zhou Z."/>
            <person name="Tran P.Q."/>
            <person name="Kieft K."/>
            <person name="Anantharaman K."/>
        </authorList>
    </citation>
    <scope>NUCLEOTIDE SEQUENCE [LARGE SCALE GENOMIC DNA]</scope>
</reference>
<dbReference type="AlphaFoldDB" id="A0A7C7ZE27"/>
<dbReference type="PROSITE" id="PS51733">
    <property type="entry name" value="BPL_LPL_CATALYTIC"/>
    <property type="match status" value="1"/>
</dbReference>
<feature type="active site" description="Acyl-thioester intermediate" evidence="5">
    <location>
        <position position="178"/>
    </location>
</feature>
<comment type="catalytic activity">
    <reaction evidence="4">
        <text>octanoyl-[ACP] + L-lysyl-[protein] = N(6)-octanoyl-L-lysyl-[protein] + holo-[ACP] + H(+)</text>
        <dbReference type="Rhea" id="RHEA:17665"/>
        <dbReference type="Rhea" id="RHEA-COMP:9636"/>
        <dbReference type="Rhea" id="RHEA-COMP:9685"/>
        <dbReference type="Rhea" id="RHEA-COMP:9752"/>
        <dbReference type="Rhea" id="RHEA-COMP:9928"/>
        <dbReference type="ChEBI" id="CHEBI:15378"/>
        <dbReference type="ChEBI" id="CHEBI:29969"/>
        <dbReference type="ChEBI" id="CHEBI:64479"/>
        <dbReference type="ChEBI" id="CHEBI:78463"/>
        <dbReference type="ChEBI" id="CHEBI:78809"/>
        <dbReference type="EC" id="2.3.1.181"/>
    </reaction>
</comment>
<protein>
    <recommendedName>
        <fullName evidence="4">Octanoyltransferase</fullName>
        <ecNumber evidence="4">2.3.1.181</ecNumber>
    </recommendedName>
</protein>
<evidence type="ECO:0000256" key="3">
    <source>
        <dbReference type="ARBA" id="ARBA00023315"/>
    </source>
</evidence>
<dbReference type="EMBL" id="DUAV01000034">
    <property type="protein sequence ID" value="HIG63955.1"/>
    <property type="molecule type" value="Genomic_DNA"/>
</dbReference>
<dbReference type="InterPro" id="IPR020605">
    <property type="entry name" value="Octanoyltransferase_CS"/>
</dbReference>
<evidence type="ECO:0000256" key="4">
    <source>
        <dbReference type="PIRNR" id="PIRNR016262"/>
    </source>
</evidence>
<dbReference type="Gene3D" id="3.30.930.10">
    <property type="entry name" value="Bira Bifunctional Protein, Domain 2"/>
    <property type="match status" value="1"/>
</dbReference>
<evidence type="ECO:0000259" key="7">
    <source>
        <dbReference type="PROSITE" id="PS51733"/>
    </source>
</evidence>
<comment type="similarity">
    <text evidence="4">Belongs to the LipB family.</text>
</comment>
<dbReference type="InterPro" id="IPR004143">
    <property type="entry name" value="BPL_LPL_catalytic"/>
</dbReference>
<dbReference type="Proteomes" id="UP000589516">
    <property type="component" value="Unassembled WGS sequence"/>
</dbReference>
<evidence type="ECO:0000313" key="9">
    <source>
        <dbReference type="Proteomes" id="UP000589516"/>
    </source>
</evidence>
<dbReference type="UniPathway" id="UPA00538">
    <property type="reaction ID" value="UER00592"/>
</dbReference>
<dbReference type="InterPro" id="IPR000544">
    <property type="entry name" value="Octanoyltransferase"/>
</dbReference>
<feature type="domain" description="BPL/LPL catalytic" evidence="7">
    <location>
        <begin position="43"/>
        <end position="216"/>
    </location>
</feature>
<sequence length="224" mass="24273">MSEVVTLETRARLAPVTLLHAGQRTHATVDAAMQALQAQRIDGEIPDTLIFVEHPEVITVGRRAKVDGITAPNGYASREVDRGGGITWHGPGQLVGYPVFRWREESIRTVITLIEEWIIESLATFGVDAGRNPAMMGVWLDGFKIASIGLQFSQWVSRHGFDINLSTPGDRLQAVAGCGLPVGRHTSLAALGHDISMRAMEAALLAQMPAVLGREMAAERDLDS</sequence>
<proteinExistence type="inferred from homology"/>
<comment type="pathway">
    <text evidence="1 4">Protein modification; protein lipoylation via endogenous pathway; protein N(6)-(lipoyl)lysine from octanoyl-[acyl-carrier-protein]: step 1/2.</text>
</comment>
<name>A0A7C7ZE27_9ARCH</name>
<evidence type="ECO:0000256" key="1">
    <source>
        <dbReference type="ARBA" id="ARBA00004821"/>
    </source>
</evidence>
<comment type="caution">
    <text evidence="8">The sequence shown here is derived from an EMBL/GenBank/DDBJ whole genome shotgun (WGS) entry which is preliminary data.</text>
</comment>